<feature type="transmembrane region" description="Helical" evidence="1">
    <location>
        <begin position="16"/>
        <end position="37"/>
    </location>
</feature>
<keyword evidence="1" id="KW-0812">Transmembrane</keyword>
<keyword evidence="1" id="KW-1133">Transmembrane helix</keyword>
<accession>A0A3Q2TJX8</accession>
<evidence type="ECO:0000256" key="1">
    <source>
        <dbReference type="SAM" id="Phobius"/>
    </source>
</evidence>
<evidence type="ECO:0000313" key="2">
    <source>
        <dbReference type="Ensembl" id="ENSFHEP00000016625.1"/>
    </source>
</evidence>
<sequence>MGTPIQIIRKHLDWIFYYNVFVPSDLFLPASTCLSLYPSFLVSYLPSFHVFFLTFFSSLYPFFLPASGFSWLYIYPSVESLSIKFYMKMTQENHCLPIGDIHVNNTGLQELPLLVCTGHQDPALVMGQAVSYKEHVVFGRDLRPYLSRLWVLWTGRPEYERR</sequence>
<keyword evidence="1" id="KW-0472">Membrane</keyword>
<evidence type="ECO:0000313" key="3">
    <source>
        <dbReference type="Proteomes" id="UP000265000"/>
    </source>
</evidence>
<feature type="transmembrane region" description="Helical" evidence="1">
    <location>
        <begin position="49"/>
        <end position="74"/>
    </location>
</feature>
<keyword evidence="3" id="KW-1185">Reference proteome</keyword>
<dbReference type="Ensembl" id="ENSFHET00000025067.1">
    <property type="protein sequence ID" value="ENSFHEP00000016625.1"/>
    <property type="gene ID" value="ENSFHEG00000018326.1"/>
</dbReference>
<protein>
    <submittedName>
        <fullName evidence="2">Uncharacterized protein</fullName>
    </submittedName>
</protein>
<name>A0A3Q2TJX8_FUNHE</name>
<dbReference type="Proteomes" id="UP000265000">
    <property type="component" value="Unplaced"/>
</dbReference>
<proteinExistence type="predicted"/>
<reference evidence="2" key="2">
    <citation type="submission" date="2025-09" db="UniProtKB">
        <authorList>
            <consortium name="Ensembl"/>
        </authorList>
    </citation>
    <scope>IDENTIFICATION</scope>
</reference>
<organism evidence="2 3">
    <name type="scientific">Fundulus heteroclitus</name>
    <name type="common">Killifish</name>
    <name type="synonym">Mummichog</name>
    <dbReference type="NCBI Taxonomy" id="8078"/>
    <lineage>
        <taxon>Eukaryota</taxon>
        <taxon>Metazoa</taxon>
        <taxon>Chordata</taxon>
        <taxon>Craniata</taxon>
        <taxon>Vertebrata</taxon>
        <taxon>Euteleostomi</taxon>
        <taxon>Actinopterygii</taxon>
        <taxon>Neopterygii</taxon>
        <taxon>Teleostei</taxon>
        <taxon>Neoteleostei</taxon>
        <taxon>Acanthomorphata</taxon>
        <taxon>Ovalentaria</taxon>
        <taxon>Atherinomorphae</taxon>
        <taxon>Cyprinodontiformes</taxon>
        <taxon>Fundulidae</taxon>
        <taxon>Fundulus</taxon>
    </lineage>
</organism>
<reference evidence="2" key="1">
    <citation type="submission" date="2025-08" db="UniProtKB">
        <authorList>
            <consortium name="Ensembl"/>
        </authorList>
    </citation>
    <scope>IDENTIFICATION</scope>
</reference>
<dbReference type="AlphaFoldDB" id="A0A3Q2TJX8"/>